<keyword evidence="3" id="KW-1185">Reference proteome</keyword>
<evidence type="ECO:0000313" key="2">
    <source>
        <dbReference type="EMBL" id="CAI9108635.1"/>
    </source>
</evidence>
<dbReference type="Pfam" id="PF20711">
    <property type="entry name" value="DUF6825"/>
    <property type="match status" value="1"/>
</dbReference>
<reference evidence="2" key="1">
    <citation type="submission" date="2023-03" db="EMBL/GenBank/DDBJ databases">
        <authorList>
            <person name="Julca I."/>
        </authorList>
    </citation>
    <scope>NUCLEOTIDE SEQUENCE</scope>
</reference>
<accession>A0AAV1DL76</accession>
<proteinExistence type="predicted"/>
<feature type="compositionally biased region" description="Polar residues" evidence="1">
    <location>
        <begin position="151"/>
        <end position="199"/>
    </location>
</feature>
<dbReference type="Proteomes" id="UP001161247">
    <property type="component" value="Chromosome 6"/>
</dbReference>
<dbReference type="GO" id="GO:0009535">
    <property type="term" value="C:chloroplast thylakoid membrane"/>
    <property type="evidence" value="ECO:0007669"/>
    <property type="project" value="TreeGrafter"/>
</dbReference>
<dbReference type="GO" id="GO:0010027">
    <property type="term" value="P:thylakoid membrane organization"/>
    <property type="evidence" value="ECO:0007669"/>
    <property type="project" value="InterPro"/>
</dbReference>
<evidence type="ECO:0000313" key="3">
    <source>
        <dbReference type="Proteomes" id="UP001161247"/>
    </source>
</evidence>
<dbReference type="AlphaFoldDB" id="A0AAV1DL76"/>
<dbReference type="InterPro" id="IPR040003">
    <property type="entry name" value="PG18-like"/>
</dbReference>
<name>A0AAV1DL76_OLDCO</name>
<dbReference type="EMBL" id="OX459123">
    <property type="protein sequence ID" value="CAI9108635.1"/>
    <property type="molecule type" value="Genomic_DNA"/>
</dbReference>
<dbReference type="PANTHER" id="PTHR35745:SF1">
    <property type="entry name" value="OS04G0513000 PROTEIN"/>
    <property type="match status" value="1"/>
</dbReference>
<organism evidence="2 3">
    <name type="scientific">Oldenlandia corymbosa var. corymbosa</name>
    <dbReference type="NCBI Taxonomy" id="529605"/>
    <lineage>
        <taxon>Eukaryota</taxon>
        <taxon>Viridiplantae</taxon>
        <taxon>Streptophyta</taxon>
        <taxon>Embryophyta</taxon>
        <taxon>Tracheophyta</taxon>
        <taxon>Spermatophyta</taxon>
        <taxon>Magnoliopsida</taxon>
        <taxon>eudicotyledons</taxon>
        <taxon>Gunneridae</taxon>
        <taxon>Pentapetalae</taxon>
        <taxon>asterids</taxon>
        <taxon>lamiids</taxon>
        <taxon>Gentianales</taxon>
        <taxon>Rubiaceae</taxon>
        <taxon>Rubioideae</taxon>
        <taxon>Spermacoceae</taxon>
        <taxon>Hedyotis-Oldenlandia complex</taxon>
        <taxon>Oldenlandia</taxon>
    </lineage>
</organism>
<protein>
    <submittedName>
        <fullName evidence="2">OLC1v1008289C2</fullName>
    </submittedName>
</protein>
<dbReference type="PANTHER" id="PTHR35745">
    <property type="entry name" value="BNACNNG14650D PROTEIN"/>
    <property type="match status" value="1"/>
</dbReference>
<evidence type="ECO:0000256" key="1">
    <source>
        <dbReference type="SAM" id="MobiDB-lite"/>
    </source>
</evidence>
<gene>
    <name evidence="2" type="ORF">OLC1_LOCUS16689</name>
</gene>
<feature type="region of interest" description="Disordered" evidence="1">
    <location>
        <begin position="142"/>
        <end position="199"/>
    </location>
</feature>
<sequence length="199" mass="21086">MKGGLISSPPSSPVVIPPRVLSKSSIKSCTVSQSRGSSSNITDHSALSWDLKSCNNKSVIHSRTRLRCNCSSSPGGPFGQGENDSKSVLDAFFLGKALAESINERLESAMGEILSAVGRLQADQQKQIQDFQEDVLQRARRAKEKAAREAMQTQGYAPKSSTSEIIPITNGSAGQSDNGVESATSNKPDSTNEDSSVGL</sequence>